<keyword evidence="5" id="KW-0539">Nucleus</keyword>
<dbReference type="InterPro" id="IPR015381">
    <property type="entry name" value="XLF-like_N"/>
</dbReference>
<feature type="compositionally biased region" description="Basic and acidic residues" evidence="8">
    <location>
        <begin position="505"/>
        <end position="528"/>
    </location>
</feature>
<evidence type="ECO:0000259" key="9">
    <source>
        <dbReference type="Pfam" id="PF09302"/>
    </source>
</evidence>
<name>A0AAX4IUI1_9PEZI</name>
<evidence type="ECO:0000256" key="8">
    <source>
        <dbReference type="SAM" id="MobiDB-lite"/>
    </source>
</evidence>
<proteinExistence type="inferred from homology"/>
<dbReference type="Proteomes" id="UP001322277">
    <property type="component" value="Chromosome 8"/>
</dbReference>
<keyword evidence="3" id="KW-0238">DNA-binding</keyword>
<protein>
    <recommendedName>
        <fullName evidence="7">Non-homologous end-joining factor 1</fullName>
    </recommendedName>
</protein>
<dbReference type="InterPro" id="IPR052287">
    <property type="entry name" value="NHEJ_factor"/>
</dbReference>
<dbReference type="KEGG" id="cdet:87948410"/>
<evidence type="ECO:0000313" key="12">
    <source>
        <dbReference type="Proteomes" id="UP001322277"/>
    </source>
</evidence>
<dbReference type="GeneID" id="87948410"/>
<dbReference type="InterPro" id="IPR053829">
    <property type="entry name" value="XLF-like_CC"/>
</dbReference>
<dbReference type="EMBL" id="CP137312">
    <property type="protein sequence ID" value="WQF86896.1"/>
    <property type="molecule type" value="Genomic_DNA"/>
</dbReference>
<dbReference type="AlphaFoldDB" id="A0AAX4IUI1"/>
<evidence type="ECO:0000256" key="1">
    <source>
        <dbReference type="ARBA" id="ARBA00004123"/>
    </source>
</evidence>
<sequence>MTTPPIWRQLPISPSTGLPNLLVSTSFSTAAYTIHVTDLANLWVESLDRKAIYKRSLNESTSIDPTDSDSNMRAFLSKIRSVFEPSHPDHDRASMTLSTTPSSEAGDEGLTLNITCELENMNPLEWPVYLQKCSRSDLVTELVVPLAQAHSNGRRQVESLKEVLKQKDAIIMKLLDKLEATGTRLENVFTVLSAKQKPTRKMAEEKVKGLAPFRPEEWKAQLGEDQDDLSRLFQDVFGADGLEYRRKVDLNDPASLDNWWTISQTSCIPIVGPKSGSRQSQQETSSSGAGQLESKGDETKGDDDDEDFQVQSTPPHLISTRKRSVIPPYGNDDNSTEDEDTSLIPDSVPVPPLEQKAQPSRLGTIGRRVTPMSTGAPSPPKAPEPDGSETETESDEDATASLAEASSPPQRAEPRPGAKEPKSGLGLIGGQARRSTTPGSPKKEPLSRVGGEPEHSDAKSPEQPKRVGLGRIGGGTRPLKVAEPSPTTAAEEARGRSQAGTEPQARLRETSQERANRKRDELQRELQKKAASGPARKKRKF</sequence>
<feature type="compositionally biased region" description="Acidic residues" evidence="8">
    <location>
        <begin position="386"/>
        <end position="398"/>
    </location>
</feature>
<feature type="region of interest" description="Disordered" evidence="8">
    <location>
        <begin position="271"/>
        <end position="541"/>
    </location>
</feature>
<dbReference type="RefSeq" id="XP_062784117.1">
    <property type="nucleotide sequence ID" value="XM_062928066.1"/>
</dbReference>
<comment type="subcellular location">
    <subcellularLocation>
        <location evidence="1">Nucleus</location>
    </subcellularLocation>
</comment>
<organism evidence="11 12">
    <name type="scientific">Colletotrichum destructivum</name>
    <dbReference type="NCBI Taxonomy" id="34406"/>
    <lineage>
        <taxon>Eukaryota</taxon>
        <taxon>Fungi</taxon>
        <taxon>Dikarya</taxon>
        <taxon>Ascomycota</taxon>
        <taxon>Pezizomycotina</taxon>
        <taxon>Sordariomycetes</taxon>
        <taxon>Hypocreomycetidae</taxon>
        <taxon>Glomerellales</taxon>
        <taxon>Glomerellaceae</taxon>
        <taxon>Colletotrichum</taxon>
        <taxon>Colletotrichum destructivum species complex</taxon>
    </lineage>
</organism>
<dbReference type="InterPro" id="IPR038051">
    <property type="entry name" value="XRCC4-like_N_sf"/>
</dbReference>
<comment type="similarity">
    <text evidence="6">Belongs to the XRCC4-XLF family. XLF subfamily.</text>
</comment>
<dbReference type="Pfam" id="PF21928">
    <property type="entry name" value="XLF_CC"/>
    <property type="match status" value="1"/>
</dbReference>
<reference evidence="12" key="1">
    <citation type="journal article" date="2023" name="bioRxiv">
        <title>Complete genome of the Medicago anthracnose fungus, Colletotrichum destructivum, reveals a mini-chromosome-like region within a core chromosome.</title>
        <authorList>
            <person name="Lapalu N."/>
            <person name="Simon A."/>
            <person name="Lu A."/>
            <person name="Plaumann P.-L."/>
            <person name="Amselem J."/>
            <person name="Pigne S."/>
            <person name="Auger A."/>
            <person name="Koch C."/>
            <person name="Dallery J.-F."/>
            <person name="O'Connell R.J."/>
        </authorList>
    </citation>
    <scope>NUCLEOTIDE SEQUENCE [LARGE SCALE GENOMIC DNA]</scope>
    <source>
        <strain evidence="12">CBS 520.97</strain>
    </source>
</reference>
<feature type="region of interest" description="Disordered" evidence="8">
    <location>
        <begin position="84"/>
        <end position="106"/>
    </location>
</feature>
<dbReference type="PANTHER" id="PTHR32235:SF1">
    <property type="entry name" value="NON-HOMOLOGOUS END-JOINING FACTOR 1"/>
    <property type="match status" value="1"/>
</dbReference>
<dbReference type="Pfam" id="PF09302">
    <property type="entry name" value="XLF"/>
    <property type="match status" value="1"/>
</dbReference>
<dbReference type="Gene3D" id="2.170.210.10">
    <property type="entry name" value="DNA double-strand break repair and VJ recombination XRCC4, N-terminal"/>
    <property type="match status" value="1"/>
</dbReference>
<feature type="compositionally biased region" description="Polar residues" evidence="8">
    <location>
        <begin position="276"/>
        <end position="289"/>
    </location>
</feature>
<feature type="compositionally biased region" description="Basic and acidic residues" evidence="8">
    <location>
        <begin position="441"/>
        <end position="465"/>
    </location>
</feature>
<evidence type="ECO:0000256" key="7">
    <source>
        <dbReference type="ARBA" id="ARBA00044529"/>
    </source>
</evidence>
<dbReference type="GO" id="GO:0006303">
    <property type="term" value="P:double-strand break repair via nonhomologous end joining"/>
    <property type="evidence" value="ECO:0007669"/>
    <property type="project" value="UniProtKB-ARBA"/>
</dbReference>
<accession>A0AAX4IUI1</accession>
<feature type="domain" description="XLF-like coiled-coil region" evidence="10">
    <location>
        <begin position="135"/>
        <end position="186"/>
    </location>
</feature>
<evidence type="ECO:0000256" key="2">
    <source>
        <dbReference type="ARBA" id="ARBA00022763"/>
    </source>
</evidence>
<keyword evidence="12" id="KW-1185">Reference proteome</keyword>
<gene>
    <name evidence="11" type="ORF">CDEST_11910</name>
</gene>
<evidence type="ECO:0000259" key="10">
    <source>
        <dbReference type="Pfam" id="PF21928"/>
    </source>
</evidence>
<dbReference type="GO" id="GO:0032807">
    <property type="term" value="C:DNA ligase IV complex"/>
    <property type="evidence" value="ECO:0007669"/>
    <property type="project" value="TreeGrafter"/>
</dbReference>
<evidence type="ECO:0000313" key="11">
    <source>
        <dbReference type="EMBL" id="WQF86896.1"/>
    </source>
</evidence>
<dbReference type="PANTHER" id="PTHR32235">
    <property type="entry name" value="NON-HOMOLOGOUS END-JOINING FACTOR 1"/>
    <property type="match status" value="1"/>
</dbReference>
<dbReference type="GO" id="GO:0045027">
    <property type="term" value="F:DNA end binding"/>
    <property type="evidence" value="ECO:0007669"/>
    <property type="project" value="TreeGrafter"/>
</dbReference>
<feature type="domain" description="XLF-like N-terminal" evidence="9">
    <location>
        <begin position="7"/>
        <end position="132"/>
    </location>
</feature>
<evidence type="ECO:0000256" key="3">
    <source>
        <dbReference type="ARBA" id="ARBA00023125"/>
    </source>
</evidence>
<keyword evidence="2" id="KW-0227">DNA damage</keyword>
<evidence type="ECO:0000256" key="4">
    <source>
        <dbReference type="ARBA" id="ARBA00023204"/>
    </source>
</evidence>
<feature type="compositionally biased region" description="Basic and acidic residues" evidence="8">
    <location>
        <begin position="412"/>
        <end position="422"/>
    </location>
</feature>
<evidence type="ECO:0000256" key="6">
    <source>
        <dbReference type="ARBA" id="ARBA00025747"/>
    </source>
</evidence>
<evidence type="ECO:0000256" key="5">
    <source>
        <dbReference type="ARBA" id="ARBA00023242"/>
    </source>
</evidence>
<keyword evidence="4" id="KW-0234">DNA repair</keyword>
<dbReference type="CDD" id="cd22285">
    <property type="entry name" value="HD_XLF_N"/>
    <property type="match status" value="1"/>
</dbReference>